<evidence type="ECO:0008006" key="4">
    <source>
        <dbReference type="Google" id="ProtNLM"/>
    </source>
</evidence>
<dbReference type="EMBL" id="CAJNOQ010019708">
    <property type="protein sequence ID" value="CAF1455585.1"/>
    <property type="molecule type" value="Genomic_DNA"/>
</dbReference>
<dbReference type="OrthoDB" id="10017160at2759"/>
<dbReference type="PANTHER" id="PTHR46060:SF1">
    <property type="entry name" value="MARINER MOS1 TRANSPOSASE-LIKE PROTEIN"/>
    <property type="match status" value="1"/>
</dbReference>
<name>A0A815PWW3_9BILA</name>
<dbReference type="PANTHER" id="PTHR46060">
    <property type="entry name" value="MARINER MOS1 TRANSPOSASE-LIKE PROTEIN"/>
    <property type="match status" value="1"/>
</dbReference>
<gene>
    <name evidence="1" type="ORF">GPM918_LOCUS34889</name>
    <name evidence="2" type="ORF">SRO942_LOCUS35603</name>
</gene>
<protein>
    <recommendedName>
        <fullName evidence="4">Transposase</fullName>
    </recommendedName>
</protein>
<comment type="caution">
    <text evidence="1">The sequence shown here is derived from an EMBL/GenBank/DDBJ whole genome shotgun (WGS) entry which is preliminary data.</text>
</comment>
<dbReference type="Proteomes" id="UP000681722">
    <property type="component" value="Unassembled WGS sequence"/>
</dbReference>
<organism evidence="1 3">
    <name type="scientific">Didymodactylos carnosus</name>
    <dbReference type="NCBI Taxonomy" id="1234261"/>
    <lineage>
        <taxon>Eukaryota</taxon>
        <taxon>Metazoa</taxon>
        <taxon>Spiralia</taxon>
        <taxon>Gnathifera</taxon>
        <taxon>Rotifera</taxon>
        <taxon>Eurotatoria</taxon>
        <taxon>Bdelloidea</taxon>
        <taxon>Philodinida</taxon>
        <taxon>Philodinidae</taxon>
        <taxon>Didymodactylos</taxon>
    </lineage>
</organism>
<accession>A0A815PWW3</accession>
<dbReference type="Pfam" id="PF01359">
    <property type="entry name" value="Transposase_1"/>
    <property type="match status" value="1"/>
</dbReference>
<dbReference type="InterPro" id="IPR036397">
    <property type="entry name" value="RNaseH_sf"/>
</dbReference>
<dbReference type="AlphaFoldDB" id="A0A815PWW3"/>
<dbReference type="Proteomes" id="UP000663829">
    <property type="component" value="Unassembled WGS sequence"/>
</dbReference>
<dbReference type="InterPro" id="IPR001888">
    <property type="entry name" value="Transposase_1"/>
</dbReference>
<proteinExistence type="predicted"/>
<dbReference type="InterPro" id="IPR052709">
    <property type="entry name" value="Transposase-MT_Hybrid"/>
</dbReference>
<evidence type="ECO:0000313" key="1">
    <source>
        <dbReference type="EMBL" id="CAF1455585.1"/>
    </source>
</evidence>
<evidence type="ECO:0000313" key="2">
    <source>
        <dbReference type="EMBL" id="CAF4327525.1"/>
    </source>
</evidence>
<reference evidence="1" key="1">
    <citation type="submission" date="2021-02" db="EMBL/GenBank/DDBJ databases">
        <authorList>
            <person name="Nowell W R."/>
        </authorList>
    </citation>
    <scope>NUCLEOTIDE SEQUENCE</scope>
</reference>
<dbReference type="GO" id="GO:0003676">
    <property type="term" value="F:nucleic acid binding"/>
    <property type="evidence" value="ECO:0007669"/>
    <property type="project" value="InterPro"/>
</dbReference>
<evidence type="ECO:0000313" key="3">
    <source>
        <dbReference type="Proteomes" id="UP000663829"/>
    </source>
</evidence>
<keyword evidence="3" id="KW-1185">Reference proteome</keyword>
<dbReference type="Gene3D" id="3.30.420.10">
    <property type="entry name" value="Ribonuclease H-like superfamily/Ribonuclease H"/>
    <property type="match status" value="1"/>
</dbReference>
<dbReference type="EMBL" id="CAJOBC010085162">
    <property type="protein sequence ID" value="CAF4327525.1"/>
    <property type="molecule type" value="Genomic_DNA"/>
</dbReference>
<sequence>MAQLNKFLESEKYIDIYNKCQNIFFTKNNNIGQQVFQKPGEQTPTQLRRQRSAEKLMMIIFWDEDGVLPPGTTINGPYYASIIERLRFAILEKRRGKVRHGMLLLHDNASVHKSNIGQAAIRQVGFVELNHPAYSPNIAPCDYHLFSNLKKFLRGKNFSSDNEAIGANVKKIIEDSIRRYIERIKALINNHNFSKADRKSQSIRLVRRCLSSYCTKEIADQIEKLDEYQKEVVSRNIVDRYSEMDISGYNSYPPKDIFERFTQVDQTNPIYNEILDKIRTIVLNKFRDELEKAKSKLLPFSENKHIRRFESSVIYASDTITSELEVQLQYCKSSWKKIVAHNFKIRTICSDCEKLSHKIVNDGKLTSEDYNKFNLYYCNLISSRQEITVINPDIQFSIDQIKKYIYLRKLKHGKVLFNIIQLLKMLLYI</sequence>